<dbReference type="GO" id="GO:0016740">
    <property type="term" value="F:transferase activity"/>
    <property type="evidence" value="ECO:0007669"/>
    <property type="project" value="UniProtKB-KW"/>
</dbReference>
<accession>A0ABU8XB87</accession>
<protein>
    <submittedName>
        <fullName evidence="1">CoA transferase</fullName>
    </submittedName>
</protein>
<keyword evidence="1" id="KW-0808">Transferase</keyword>
<organism evidence="1 2">
    <name type="scientific">Variovorax robiniae</name>
    <dbReference type="NCBI Taxonomy" id="1836199"/>
    <lineage>
        <taxon>Bacteria</taxon>
        <taxon>Pseudomonadati</taxon>
        <taxon>Pseudomonadota</taxon>
        <taxon>Betaproteobacteria</taxon>
        <taxon>Burkholderiales</taxon>
        <taxon>Comamonadaceae</taxon>
        <taxon>Variovorax</taxon>
    </lineage>
</organism>
<dbReference type="Pfam" id="PF02515">
    <property type="entry name" value="CoA_transf_3"/>
    <property type="match status" value="1"/>
</dbReference>
<dbReference type="InterPro" id="IPR003673">
    <property type="entry name" value="CoA-Trfase_fam_III"/>
</dbReference>
<dbReference type="InterPro" id="IPR050509">
    <property type="entry name" value="CoA-transferase_III"/>
</dbReference>
<sequence>MSDTLTESIRRALAAPAAHADGFDPHAHLRSVLQGVGLAPEDSGGAIQFTGQDPILPSVFRIASAAGIGLAAKSVAMAALWRLRGGAGQDIEMDLRSAPHRLCPFYDRKWELINGYPPRNTADPDSPFTLKFYETADARWVMPLNLYPRIKSSALRLLDCSDSEAAVAQAIRGWKARELEEASAQAGIVMPMLRSVEEFMEEPQYLDVLRHLPLIEIERIGDSAPEPFTLDPRQPLDGVRALGLARVIAGAGTGRTLALHGADVLNVWPPGDFESDLLYATANVGVRSALLDVADRENGGFERMQALLVGADVFYANRRQGYLARRGLSAQQAAAVRPGIIHASISLHGETGPWAGRPGFDQTAGCVTGVMTLEGSASQPKLPLIMVVNDYLGTWLLTTGIVAALMRRAREGGSYRVHVSLTRLSLWLYTLGLFDKPYAHATANSGEAHRYLDPEVFQAETPMGLYQGVTDQVRMSLTPGQYRQVLVPRGSSRAEWLPKA</sequence>
<dbReference type="SUPFAM" id="SSF89796">
    <property type="entry name" value="CoA-transferase family III (CaiB/BaiF)"/>
    <property type="match status" value="2"/>
</dbReference>
<dbReference type="EMBL" id="JBBKZS010000008">
    <property type="protein sequence ID" value="MEJ8856929.1"/>
    <property type="molecule type" value="Genomic_DNA"/>
</dbReference>
<proteinExistence type="predicted"/>
<reference evidence="1 2" key="1">
    <citation type="submission" date="2024-03" db="EMBL/GenBank/DDBJ databases">
        <title>Novel species of the genus Variovorax.</title>
        <authorList>
            <person name="Liu Q."/>
            <person name="Xin Y.-H."/>
        </authorList>
    </citation>
    <scope>NUCLEOTIDE SEQUENCE [LARGE SCALE GENOMIC DNA]</scope>
    <source>
        <strain evidence="1 2">KACC 18901</strain>
    </source>
</reference>
<dbReference type="Proteomes" id="UP001367030">
    <property type="component" value="Unassembled WGS sequence"/>
</dbReference>
<dbReference type="RefSeq" id="WP_340336999.1">
    <property type="nucleotide sequence ID" value="NZ_JBBKZS010000008.1"/>
</dbReference>
<dbReference type="Gene3D" id="3.40.50.10540">
    <property type="entry name" value="Crotonobetainyl-coa:carnitine coa-transferase, domain 1"/>
    <property type="match status" value="2"/>
</dbReference>
<dbReference type="PANTHER" id="PTHR48228">
    <property type="entry name" value="SUCCINYL-COA--D-CITRAMALATE COA-TRANSFERASE"/>
    <property type="match status" value="1"/>
</dbReference>
<dbReference type="PANTHER" id="PTHR48228:SF4">
    <property type="entry name" value="BLR3030 PROTEIN"/>
    <property type="match status" value="1"/>
</dbReference>
<dbReference type="Gene3D" id="3.30.1540.10">
    <property type="entry name" value="formyl-coa transferase, domain 3"/>
    <property type="match status" value="1"/>
</dbReference>
<evidence type="ECO:0000313" key="1">
    <source>
        <dbReference type="EMBL" id="MEJ8856929.1"/>
    </source>
</evidence>
<dbReference type="InterPro" id="IPR044855">
    <property type="entry name" value="CoA-Trfase_III_dom3_sf"/>
</dbReference>
<keyword evidence="2" id="KW-1185">Reference proteome</keyword>
<gene>
    <name evidence="1" type="ORF">WKW79_20305</name>
</gene>
<name>A0ABU8XB87_9BURK</name>
<evidence type="ECO:0000313" key="2">
    <source>
        <dbReference type="Proteomes" id="UP001367030"/>
    </source>
</evidence>
<comment type="caution">
    <text evidence="1">The sequence shown here is derived from an EMBL/GenBank/DDBJ whole genome shotgun (WGS) entry which is preliminary data.</text>
</comment>
<dbReference type="InterPro" id="IPR023606">
    <property type="entry name" value="CoA-Trfase_III_dom_1_sf"/>
</dbReference>